<sequence>MKGMLLVGRLAWRDVLSEKIMALCLVVGLAATAAPLLVIAGLRAGLVEGLRASLLEDPRIREISNASNQDFDAAWLAALGRRPEIAFVSPRTRTLAASVLLVPPSRPQDARRVELLSSRAGDPLLVPAYMPADFHGIVLSAPAAAALHVRAGDALDLHVARLGAGVAQEILPVRVEAVAPPRATSHDTAFVALRLAQTVEIFRETPLSWSDAWAKAGQPPHVWAGFRLYVRRLDDVPAEDAALRAAGIDIVSRAGDVSGLLALDRRMILLFRLTACMGVAGFIASLAAGLWANVERKRLPLATLRFIGVPFLGGFPLIQAQILAIGGIALALCGAALVGRAINLQFAQILPPGHPLCIIDGRLCVLACGVTIAGAFLASAAAAFRAARIDPWEGVSTP</sequence>
<organism evidence="2 5">
    <name type="scientific">Gluconacetobacter dulcium</name>
    <dbReference type="NCBI Taxonomy" id="2729096"/>
    <lineage>
        <taxon>Bacteria</taxon>
        <taxon>Pseudomonadati</taxon>
        <taxon>Pseudomonadota</taxon>
        <taxon>Alphaproteobacteria</taxon>
        <taxon>Acetobacterales</taxon>
        <taxon>Acetobacteraceae</taxon>
        <taxon>Gluconacetobacter</taxon>
    </lineage>
</organism>
<dbReference type="EMBL" id="JABEQO010000040">
    <property type="protein sequence ID" value="MBB2166622.1"/>
    <property type="molecule type" value="Genomic_DNA"/>
</dbReference>
<keyword evidence="1" id="KW-1133">Transmembrane helix</keyword>
<keyword evidence="4" id="KW-1185">Reference proteome</keyword>
<protein>
    <recommendedName>
        <fullName evidence="6">ABC transporter permease</fullName>
    </recommendedName>
</protein>
<evidence type="ECO:0000256" key="1">
    <source>
        <dbReference type="SAM" id="Phobius"/>
    </source>
</evidence>
<name>A0A7W4IPX6_9PROT</name>
<dbReference type="RefSeq" id="WP_182975604.1">
    <property type="nucleotide sequence ID" value="NZ_JABEQN010000039.1"/>
</dbReference>
<dbReference type="PANTHER" id="PTHR30489">
    <property type="entry name" value="LIPOPROTEIN-RELEASING SYSTEM TRANSMEMBRANE PROTEIN LOLE"/>
    <property type="match status" value="1"/>
</dbReference>
<dbReference type="GO" id="GO:0098797">
    <property type="term" value="C:plasma membrane protein complex"/>
    <property type="evidence" value="ECO:0007669"/>
    <property type="project" value="TreeGrafter"/>
</dbReference>
<keyword evidence="1" id="KW-0472">Membrane</keyword>
<dbReference type="InterPro" id="IPR051447">
    <property type="entry name" value="Lipoprotein-release_system"/>
</dbReference>
<dbReference type="AlphaFoldDB" id="A0A7W4IPX6"/>
<dbReference type="EMBL" id="JABEQN010000039">
    <property type="protein sequence ID" value="MBB2195717.1"/>
    <property type="molecule type" value="Genomic_DNA"/>
</dbReference>
<keyword evidence="1" id="KW-0812">Transmembrane</keyword>
<dbReference type="PANTHER" id="PTHR30489:SF0">
    <property type="entry name" value="LIPOPROTEIN-RELEASING SYSTEM TRANSMEMBRANE PROTEIN LOLE"/>
    <property type="match status" value="1"/>
</dbReference>
<feature type="transmembrane region" description="Helical" evidence="1">
    <location>
        <begin position="269"/>
        <end position="292"/>
    </location>
</feature>
<evidence type="ECO:0000313" key="2">
    <source>
        <dbReference type="EMBL" id="MBB2166622.1"/>
    </source>
</evidence>
<evidence type="ECO:0000313" key="5">
    <source>
        <dbReference type="Proteomes" id="UP000561077"/>
    </source>
</evidence>
<feature type="transmembrane region" description="Helical" evidence="1">
    <location>
        <begin position="20"/>
        <end position="42"/>
    </location>
</feature>
<dbReference type="GO" id="GO:0044874">
    <property type="term" value="P:lipoprotein localization to outer membrane"/>
    <property type="evidence" value="ECO:0007669"/>
    <property type="project" value="TreeGrafter"/>
</dbReference>
<reference evidence="4 5" key="1">
    <citation type="submission" date="2020-04" db="EMBL/GenBank/DDBJ databases">
        <title>Description of novel Gluconacetobacter.</title>
        <authorList>
            <person name="Sombolestani A."/>
        </authorList>
    </citation>
    <scope>NUCLEOTIDE SEQUENCE [LARGE SCALE GENOMIC DNA]</scope>
    <source>
        <strain evidence="3 4">LMG 1728</strain>
        <strain evidence="2 5">LMG 1731</strain>
    </source>
</reference>
<accession>A0A7W4IPX6</accession>
<evidence type="ECO:0008006" key="6">
    <source>
        <dbReference type="Google" id="ProtNLM"/>
    </source>
</evidence>
<evidence type="ECO:0000313" key="3">
    <source>
        <dbReference type="EMBL" id="MBB2195717.1"/>
    </source>
</evidence>
<evidence type="ECO:0000313" key="4">
    <source>
        <dbReference type="Proteomes" id="UP000540490"/>
    </source>
</evidence>
<feature type="transmembrane region" description="Helical" evidence="1">
    <location>
        <begin position="318"/>
        <end position="342"/>
    </location>
</feature>
<dbReference type="Proteomes" id="UP000540490">
    <property type="component" value="Unassembled WGS sequence"/>
</dbReference>
<proteinExistence type="predicted"/>
<gene>
    <name evidence="3" type="ORF">HLH25_19215</name>
    <name evidence="2" type="ORF">HLH26_19250</name>
</gene>
<dbReference type="Proteomes" id="UP000561077">
    <property type="component" value="Unassembled WGS sequence"/>
</dbReference>
<feature type="transmembrane region" description="Helical" evidence="1">
    <location>
        <begin position="363"/>
        <end position="384"/>
    </location>
</feature>
<comment type="caution">
    <text evidence="2">The sequence shown here is derived from an EMBL/GenBank/DDBJ whole genome shotgun (WGS) entry which is preliminary data.</text>
</comment>